<dbReference type="Proteomes" id="UP001652504">
    <property type="component" value="Unassembled WGS sequence"/>
</dbReference>
<dbReference type="PROSITE" id="PS50022">
    <property type="entry name" value="FA58C_3"/>
    <property type="match status" value="4"/>
</dbReference>
<accession>A0ABT3AA86</accession>
<comment type="caution">
    <text evidence="3">The sequence shown here is derived from an EMBL/GenBank/DDBJ whole genome shotgun (WGS) entry which is preliminary data.</text>
</comment>
<feature type="signal peptide" evidence="1">
    <location>
        <begin position="1"/>
        <end position="25"/>
    </location>
</feature>
<dbReference type="SUPFAM" id="SSF49785">
    <property type="entry name" value="Galactose-binding domain-like"/>
    <property type="match status" value="4"/>
</dbReference>
<reference evidence="3 4" key="1">
    <citation type="submission" date="2022-10" db="EMBL/GenBank/DDBJ databases">
        <title>Aestuariibacter sp. AA17 isolated from Montipora capitata coral fragment.</title>
        <authorList>
            <person name="Emsley S.A."/>
            <person name="Pfannmuller K.M."/>
            <person name="Loughran R.M."/>
            <person name="Shlafstein M."/>
            <person name="Papke E."/>
            <person name="Saw J.H."/>
            <person name="Ushijima B."/>
            <person name="Videau P."/>
        </authorList>
    </citation>
    <scope>NUCLEOTIDE SEQUENCE [LARGE SCALE GENOMIC DNA]</scope>
    <source>
        <strain evidence="3 4">AA17</strain>
    </source>
</reference>
<keyword evidence="4" id="KW-1185">Reference proteome</keyword>
<evidence type="ECO:0000256" key="1">
    <source>
        <dbReference type="SAM" id="SignalP"/>
    </source>
</evidence>
<name>A0ABT3AA86_9ALTE</name>
<feature type="domain" description="F5/8 type C" evidence="2">
    <location>
        <begin position="337"/>
        <end position="496"/>
    </location>
</feature>
<dbReference type="InterPro" id="IPR008979">
    <property type="entry name" value="Galactose-bd-like_sf"/>
</dbReference>
<dbReference type="RefSeq" id="WP_263712806.1">
    <property type="nucleotide sequence ID" value="NZ_JAOWKX010000006.1"/>
</dbReference>
<dbReference type="Gene3D" id="2.60.120.260">
    <property type="entry name" value="Galactose-binding domain-like"/>
    <property type="match status" value="4"/>
</dbReference>
<feature type="domain" description="F5/8 type C" evidence="2">
    <location>
        <begin position="642"/>
        <end position="762"/>
    </location>
</feature>
<feature type="domain" description="F5/8 type C" evidence="2">
    <location>
        <begin position="797"/>
        <end position="956"/>
    </location>
</feature>
<dbReference type="Pfam" id="PF00754">
    <property type="entry name" value="F5_F8_type_C"/>
    <property type="match status" value="4"/>
</dbReference>
<organism evidence="3 4">
    <name type="scientific">Fluctibacter corallii</name>
    <dbReference type="NCBI Taxonomy" id="2984329"/>
    <lineage>
        <taxon>Bacteria</taxon>
        <taxon>Pseudomonadati</taxon>
        <taxon>Pseudomonadota</taxon>
        <taxon>Gammaproteobacteria</taxon>
        <taxon>Alteromonadales</taxon>
        <taxon>Alteromonadaceae</taxon>
        <taxon>Fluctibacter</taxon>
    </lineage>
</organism>
<dbReference type="InterPro" id="IPR000421">
    <property type="entry name" value="FA58C"/>
</dbReference>
<feature type="chain" id="PRO_5045288146" evidence="1">
    <location>
        <begin position="26"/>
        <end position="958"/>
    </location>
</feature>
<evidence type="ECO:0000259" key="2">
    <source>
        <dbReference type="PROSITE" id="PS50022"/>
    </source>
</evidence>
<feature type="domain" description="F5/8 type C" evidence="2">
    <location>
        <begin position="497"/>
        <end position="609"/>
    </location>
</feature>
<evidence type="ECO:0000313" key="3">
    <source>
        <dbReference type="EMBL" id="MCV2885519.1"/>
    </source>
</evidence>
<gene>
    <name evidence="3" type="ORF">OE749_12515</name>
</gene>
<keyword evidence="1" id="KW-0732">Signal</keyword>
<evidence type="ECO:0000313" key="4">
    <source>
        <dbReference type="Proteomes" id="UP001652504"/>
    </source>
</evidence>
<sequence length="958" mass="103219">MNNQTITHPSLVRIPAMLLTGFLAACGGGGNDPTPTDVPFQPESTHATITGSVVKGPVYAASLNISTLNNSTLTIASGGETLNDGSFSIALQSEPGFGINSIIALTAEANDNTVVVCDAAQCGDRTIGESLSAAQVGNLSLTTLSHVAVDYNNSAGGSTNATVQLNALTTLATTLIQRAIDNGQNVSSSALLEIAQQDASSLLLRVFGWQTNSVNLFDEAVVDAQSYEKFVTSEQCNETQSTDESGDPVSELVCHDVLLGENIIKLSLINASLAAFPEGKTLSEHIQDTQQHILNALNDDKDALKTLREGTLAAIENHPALSQLGMTAADIIDLSLSLEESTGTSGPLTEVTSQENVATATVEARNSISDAENASKVFDGDVNTKWLDHNDYKGAPSEADPSWVQITFNEPQAANTLLITSANDSPERDPENVTVQASNNGESWVELAKITGIAFNERFERQAFTFANQLAYQTYRINITKNQGNTDLMQIADIQLLGPVFVGKRHTDTTSYTSTARYSISDAENQDKVFDGNPDTKWLDHNDWQGAPSDANPAWLQVDFAQPVAVDTLAITSANDAPERDPENFSLLASNDNGTTWTSIGDWVGESFDDRLSRKSWPVSNQLAYTSYRLEVSKNQGNADLMQIGEIELIGPEVAGENHALSSGASYTARFSISDSESAAQAFDSNSDTKWLDHNDWQGAPSDSDPAWIQVDLPEAKTVNTLTITSANDAPARDPENFSLLGSNDGGTSWTTLASWTGESFNERFEQQSWAINNTLAYATYRLAVSKNAGNDGLMQIAEVGLIGPQYESIDHSDKTGSSYTARFSISDNESAAQAFDNNPETKWLDHNDWQGAPSEADPSWIQVDLAEPTVIDTLAITSANDAPERDPEDFSLLGSNDGGQTWEPIANWVGESWNDRFERRVFSFTNGFAYTSYRVSISKTNADLVQIGEIELIGLNK</sequence>
<protein>
    <submittedName>
        <fullName evidence="3">Discoidin domain-containing protein</fullName>
    </submittedName>
</protein>
<dbReference type="EMBL" id="JAOWKX010000006">
    <property type="protein sequence ID" value="MCV2885519.1"/>
    <property type="molecule type" value="Genomic_DNA"/>
</dbReference>
<proteinExistence type="predicted"/>